<dbReference type="GO" id="GO:0005829">
    <property type="term" value="C:cytosol"/>
    <property type="evidence" value="ECO:0007669"/>
    <property type="project" value="TreeGrafter"/>
</dbReference>
<dbReference type="InterPro" id="IPR036393">
    <property type="entry name" value="AceGlu_kinase-like_sf"/>
</dbReference>
<name>A0A2U9IF77_9CREN</name>
<evidence type="ECO:0000256" key="9">
    <source>
        <dbReference type="ARBA" id="ARBA00049063"/>
    </source>
</evidence>
<protein>
    <recommendedName>
        <fullName evidence="3">Isopentenyl phosphate kinase</fullName>
        <ecNumber evidence="2">2.7.4.26</ecNumber>
    </recommendedName>
</protein>
<dbReference type="GO" id="GO:0016301">
    <property type="term" value="F:kinase activity"/>
    <property type="evidence" value="ECO:0007669"/>
    <property type="project" value="UniProtKB-KW"/>
</dbReference>
<dbReference type="NCBIfam" id="NF040647">
    <property type="entry name" value="IPPK_Arch"/>
    <property type="match status" value="1"/>
</dbReference>
<accession>A0A2U9IF77</accession>
<dbReference type="RefSeq" id="WP_110270583.1">
    <property type="nucleotide sequence ID" value="NZ_CP029289.2"/>
</dbReference>
<gene>
    <name evidence="11" type="ORF">DFR85_08930</name>
</gene>
<dbReference type="GeneID" id="36832276"/>
<organism evidence="11 12">
    <name type="scientific">Acidianus brierleyi</name>
    <dbReference type="NCBI Taxonomy" id="41673"/>
    <lineage>
        <taxon>Archaea</taxon>
        <taxon>Thermoproteota</taxon>
        <taxon>Thermoprotei</taxon>
        <taxon>Sulfolobales</taxon>
        <taxon>Sulfolobaceae</taxon>
        <taxon>Acidianus</taxon>
    </lineage>
</organism>
<dbReference type="EC" id="2.7.4.26" evidence="2"/>
<evidence type="ECO:0000256" key="3">
    <source>
        <dbReference type="ARBA" id="ARBA00017267"/>
    </source>
</evidence>
<keyword evidence="5" id="KW-0547">Nucleotide-binding</keyword>
<dbReference type="GO" id="GO:0102043">
    <property type="term" value="F:isopentenyl phosphate kinase activity"/>
    <property type="evidence" value="ECO:0007669"/>
    <property type="project" value="UniProtKB-EC"/>
</dbReference>
<evidence type="ECO:0000256" key="5">
    <source>
        <dbReference type="ARBA" id="ARBA00022741"/>
    </source>
</evidence>
<comment type="catalytic activity">
    <reaction evidence="9">
        <text>isopentenyl phosphate + ATP = isopentenyl diphosphate + ADP</text>
        <dbReference type="Rhea" id="RHEA:33963"/>
        <dbReference type="ChEBI" id="CHEBI:30616"/>
        <dbReference type="ChEBI" id="CHEBI:65078"/>
        <dbReference type="ChEBI" id="CHEBI:128769"/>
        <dbReference type="ChEBI" id="CHEBI:456216"/>
        <dbReference type="EC" id="2.7.4.26"/>
    </reaction>
</comment>
<keyword evidence="6 11" id="KW-0418">Kinase</keyword>
<keyword evidence="12" id="KW-1185">Reference proteome</keyword>
<evidence type="ECO:0000256" key="6">
    <source>
        <dbReference type="ARBA" id="ARBA00022777"/>
    </source>
</evidence>
<evidence type="ECO:0000259" key="10">
    <source>
        <dbReference type="Pfam" id="PF00696"/>
    </source>
</evidence>
<dbReference type="OrthoDB" id="15328at2157"/>
<dbReference type="GO" id="GO:0016114">
    <property type="term" value="P:terpenoid biosynthetic process"/>
    <property type="evidence" value="ECO:0007669"/>
    <property type="project" value="TreeGrafter"/>
</dbReference>
<dbReference type="InterPro" id="IPR001048">
    <property type="entry name" value="Asp/Glu/Uridylate_kinase"/>
</dbReference>
<evidence type="ECO:0000256" key="7">
    <source>
        <dbReference type="ARBA" id="ARBA00022840"/>
    </source>
</evidence>
<dbReference type="PANTHER" id="PTHR43654:SF1">
    <property type="entry name" value="ISOPENTENYL PHOSPHATE KINASE"/>
    <property type="match status" value="1"/>
</dbReference>
<evidence type="ECO:0000256" key="2">
    <source>
        <dbReference type="ARBA" id="ARBA00012908"/>
    </source>
</evidence>
<evidence type="ECO:0000256" key="1">
    <source>
        <dbReference type="ARBA" id="ARBA00010540"/>
    </source>
</evidence>
<dbReference type="Proteomes" id="UP000248044">
    <property type="component" value="Chromosome"/>
</dbReference>
<dbReference type="AlphaFoldDB" id="A0A2U9IF77"/>
<dbReference type="PANTHER" id="PTHR43654">
    <property type="entry name" value="GLUTAMATE 5-KINASE"/>
    <property type="match status" value="1"/>
</dbReference>
<sequence>MGSKLGYVYRVLKLGGSLITNKNVPFSFNEELVTNVVNVIKNFKVILVHGGGSFGHYEASLSKENTQTRTVIAMQELNLKILKIFNKENIPVFPLPGRYFTINQVLEILQNNLIPIIYGDILPNGNIISGDDITLTIAKHFHTEALFATDVEGIIINNTAVSLLKSLDDFREIRTSQFDVTGGIREKLRKIFQYKVNSLIFDGRNPTNIYYALSGKRIGTFVEAE</sequence>
<keyword evidence="4" id="KW-0808">Transferase</keyword>
<dbReference type="KEGG" id="abri:DFR85_08930"/>
<evidence type="ECO:0000313" key="11">
    <source>
        <dbReference type="EMBL" id="AWR94702.1"/>
    </source>
</evidence>
<keyword evidence="8" id="KW-0414">Isoprene biosynthesis</keyword>
<dbReference type="Gene3D" id="3.40.1160.10">
    <property type="entry name" value="Acetylglutamate kinase-like"/>
    <property type="match status" value="1"/>
</dbReference>
<evidence type="ECO:0000256" key="8">
    <source>
        <dbReference type="ARBA" id="ARBA00023229"/>
    </source>
</evidence>
<comment type="similarity">
    <text evidence="1">Belongs to the isopentenyl phosphate kinase family.</text>
</comment>
<keyword evidence="7" id="KW-0067">ATP-binding</keyword>
<dbReference type="EMBL" id="CP029289">
    <property type="protein sequence ID" value="AWR94702.1"/>
    <property type="molecule type" value="Genomic_DNA"/>
</dbReference>
<reference evidence="11 12" key="1">
    <citation type="submission" date="2018-05" db="EMBL/GenBank/DDBJ databases">
        <title>Complete Genome Sequences of Extremely Thermoacidophilic, Metal-Mobilizing Type-Strain Members of the Archaeal Family Sulfolobaceae: Acidianus brierleyi DSM-1651T, Acidianus sulfidivorans DSM-18786T, Metallosphaera hakonensis DSM-7519T, and Metallosphaera prunae DSM-10039T.</title>
        <authorList>
            <person name="Counts J.A."/>
            <person name="Kelly R.M."/>
        </authorList>
    </citation>
    <scope>NUCLEOTIDE SEQUENCE [LARGE SCALE GENOMIC DNA]</scope>
    <source>
        <strain evidence="11 12">DSM 1651</strain>
    </source>
</reference>
<proteinExistence type="inferred from homology"/>
<dbReference type="SUPFAM" id="SSF53633">
    <property type="entry name" value="Carbamate kinase-like"/>
    <property type="match status" value="1"/>
</dbReference>
<dbReference type="GO" id="GO:0005524">
    <property type="term" value="F:ATP binding"/>
    <property type="evidence" value="ECO:0007669"/>
    <property type="project" value="UniProtKB-KW"/>
</dbReference>
<dbReference type="Pfam" id="PF00696">
    <property type="entry name" value="AA_kinase"/>
    <property type="match status" value="1"/>
</dbReference>
<dbReference type="InterPro" id="IPR024192">
    <property type="entry name" value="Fosfomycin_R_FomA-type"/>
</dbReference>
<evidence type="ECO:0000256" key="4">
    <source>
        <dbReference type="ARBA" id="ARBA00022679"/>
    </source>
</evidence>
<feature type="domain" description="Aspartate/glutamate/uridylate kinase" evidence="10">
    <location>
        <begin position="10"/>
        <end position="194"/>
    </location>
</feature>
<evidence type="ECO:0000313" key="12">
    <source>
        <dbReference type="Proteomes" id="UP000248044"/>
    </source>
</evidence>